<dbReference type="InterPro" id="IPR017208">
    <property type="entry name" value="UCP037442_abhydr"/>
</dbReference>
<protein>
    <submittedName>
        <fullName evidence="2">Alpha/beta fold hydrolase</fullName>
    </submittedName>
</protein>
<keyword evidence="3" id="KW-1185">Reference proteome</keyword>
<dbReference type="SUPFAM" id="SSF53474">
    <property type="entry name" value="alpha/beta-Hydrolases"/>
    <property type="match status" value="1"/>
</dbReference>
<dbReference type="GO" id="GO:0016787">
    <property type="term" value="F:hydrolase activity"/>
    <property type="evidence" value="ECO:0007669"/>
    <property type="project" value="UniProtKB-KW"/>
</dbReference>
<gene>
    <name evidence="2" type="ORF">HKT17_09820</name>
</gene>
<name>A0ABX6N8H9_9BURK</name>
<dbReference type="InterPro" id="IPR029058">
    <property type="entry name" value="AB_hydrolase_fold"/>
</dbReference>
<accession>A0ABX6N8H9</accession>
<dbReference type="EMBL" id="CP053084">
    <property type="protein sequence ID" value="QJR29979.1"/>
    <property type="molecule type" value="Genomic_DNA"/>
</dbReference>
<dbReference type="Gene3D" id="3.40.50.1820">
    <property type="entry name" value="alpha/beta hydrolase"/>
    <property type="match status" value="1"/>
</dbReference>
<dbReference type="PIRSF" id="PIRSF037442">
    <property type="entry name" value="UCP037442_abhydr"/>
    <property type="match status" value="1"/>
</dbReference>
<dbReference type="RefSeq" id="WP_171099697.1">
    <property type="nucleotide sequence ID" value="NZ_CP053084.1"/>
</dbReference>
<dbReference type="InterPro" id="IPR000073">
    <property type="entry name" value="AB_hydrolase_1"/>
</dbReference>
<dbReference type="Proteomes" id="UP000501130">
    <property type="component" value="Chromosome"/>
</dbReference>
<reference evidence="2 3" key="1">
    <citation type="submission" date="2020-05" db="EMBL/GenBank/DDBJ databases">
        <title>Compete genome of Limnobacter sp. SAORIC-580.</title>
        <authorList>
            <person name="Song J."/>
            <person name="Cho J.-C."/>
        </authorList>
    </citation>
    <scope>NUCLEOTIDE SEQUENCE [LARGE SCALE GENOMIC DNA]</scope>
    <source>
        <strain evidence="2 3">SAORIC-580</strain>
    </source>
</reference>
<proteinExistence type="predicted"/>
<keyword evidence="2" id="KW-0378">Hydrolase</keyword>
<sequence>MSQSFEVSIPAAGQPLAGTFFPAVNGTHNKPVLICPATGIIQKFYFPFSRWLAEQGFSVLVFDYRGIGKSLQESHVKHCEVKKQDWGLYDMPAALDFLLELTGQGSAYLVGHSAGGQLFGLMHNHAKVRGVLAVAASSGHVKNIRKDKRNGAKFMLRWVIPISSALLGYVPAKRFGWGENLPKGVGLQWAKWCSSPGYIENEFGEGVQQHWFEQFKSPITFVHASDDEIATLPNVEDIMRLFTKASKKRLEIRPEAFELSKVGHIDIFRERCNSIWPQILAELAPVQ</sequence>
<dbReference type="Pfam" id="PF00561">
    <property type="entry name" value="Abhydrolase_1"/>
    <property type="match status" value="1"/>
</dbReference>
<evidence type="ECO:0000313" key="3">
    <source>
        <dbReference type="Proteomes" id="UP000501130"/>
    </source>
</evidence>
<feature type="domain" description="AB hydrolase-1" evidence="1">
    <location>
        <begin position="31"/>
        <end position="122"/>
    </location>
</feature>
<evidence type="ECO:0000259" key="1">
    <source>
        <dbReference type="Pfam" id="PF00561"/>
    </source>
</evidence>
<organism evidence="2 3">
    <name type="scientific">Limnobacter profundi</name>
    <dbReference type="NCBI Taxonomy" id="2732163"/>
    <lineage>
        <taxon>Bacteria</taxon>
        <taxon>Pseudomonadati</taxon>
        <taxon>Pseudomonadota</taxon>
        <taxon>Betaproteobacteria</taxon>
        <taxon>Burkholderiales</taxon>
        <taxon>Burkholderiaceae</taxon>
        <taxon>Limnobacter</taxon>
    </lineage>
</organism>
<evidence type="ECO:0000313" key="2">
    <source>
        <dbReference type="EMBL" id="QJR29979.1"/>
    </source>
</evidence>